<dbReference type="InterPro" id="IPR005467">
    <property type="entry name" value="His_kinase_dom"/>
</dbReference>
<dbReference type="Gene3D" id="3.30.565.10">
    <property type="entry name" value="Histidine kinase-like ATPase, C-terminal domain"/>
    <property type="match status" value="1"/>
</dbReference>
<keyword evidence="12" id="KW-1185">Reference proteome</keyword>
<dbReference type="GO" id="GO:0004673">
    <property type="term" value="F:protein histidine kinase activity"/>
    <property type="evidence" value="ECO:0007669"/>
    <property type="project" value="UniProtKB-EC"/>
</dbReference>
<keyword evidence="5" id="KW-0547">Nucleotide-binding</keyword>
<dbReference type="InterPro" id="IPR036890">
    <property type="entry name" value="HATPase_C_sf"/>
</dbReference>
<evidence type="ECO:0000256" key="6">
    <source>
        <dbReference type="ARBA" id="ARBA00022777"/>
    </source>
</evidence>
<dbReference type="Pfam" id="PF07568">
    <property type="entry name" value="HisKA_2"/>
    <property type="match status" value="1"/>
</dbReference>
<dbReference type="Gene3D" id="1.25.40.10">
    <property type="entry name" value="Tetratricopeptide repeat domain"/>
    <property type="match status" value="2"/>
</dbReference>
<keyword evidence="3" id="KW-0597">Phosphoprotein</keyword>
<evidence type="ECO:0000256" key="7">
    <source>
        <dbReference type="ARBA" id="ARBA00022840"/>
    </source>
</evidence>
<feature type="repeat" description="TPR" evidence="8">
    <location>
        <begin position="152"/>
        <end position="185"/>
    </location>
</feature>
<keyword evidence="8" id="KW-0802">TPR repeat</keyword>
<dbReference type="InterPro" id="IPR011495">
    <property type="entry name" value="Sig_transdc_His_kin_sub2_dim/P"/>
</dbReference>
<dbReference type="SMART" id="SM00028">
    <property type="entry name" value="TPR"/>
    <property type="match status" value="6"/>
</dbReference>
<dbReference type="EMBL" id="QREG01000001">
    <property type="protein sequence ID" value="REE05754.1"/>
    <property type="molecule type" value="Genomic_DNA"/>
</dbReference>
<accession>A0A3D9LH05</accession>
<evidence type="ECO:0000256" key="2">
    <source>
        <dbReference type="ARBA" id="ARBA00012438"/>
    </source>
</evidence>
<keyword evidence="9" id="KW-0175">Coiled coil</keyword>
<dbReference type="OrthoDB" id="9767435at2"/>
<dbReference type="Gene3D" id="3.30.450.20">
    <property type="entry name" value="PAS domain"/>
    <property type="match status" value="1"/>
</dbReference>
<evidence type="ECO:0000256" key="5">
    <source>
        <dbReference type="ARBA" id="ARBA00022741"/>
    </source>
</evidence>
<dbReference type="Pfam" id="PF13424">
    <property type="entry name" value="TPR_12"/>
    <property type="match status" value="1"/>
</dbReference>
<name>A0A3D9LH05_MARFU</name>
<dbReference type="Pfam" id="PF13181">
    <property type="entry name" value="TPR_8"/>
    <property type="match status" value="1"/>
</dbReference>
<evidence type="ECO:0000256" key="4">
    <source>
        <dbReference type="ARBA" id="ARBA00022679"/>
    </source>
</evidence>
<keyword evidence="4" id="KW-0808">Transferase</keyword>
<dbReference type="PANTHER" id="PTHR41523">
    <property type="entry name" value="TWO-COMPONENT SYSTEM SENSOR PROTEIN"/>
    <property type="match status" value="1"/>
</dbReference>
<dbReference type="SUPFAM" id="SSF48452">
    <property type="entry name" value="TPR-like"/>
    <property type="match status" value="2"/>
</dbReference>
<dbReference type="InterPro" id="IPR003594">
    <property type="entry name" value="HATPase_dom"/>
</dbReference>
<evidence type="ECO:0000313" key="11">
    <source>
        <dbReference type="EMBL" id="REE05754.1"/>
    </source>
</evidence>
<keyword evidence="6 11" id="KW-0418">Kinase</keyword>
<evidence type="ECO:0000313" key="12">
    <source>
        <dbReference type="Proteomes" id="UP000256779"/>
    </source>
</evidence>
<keyword evidence="7" id="KW-0067">ATP-binding</keyword>
<dbReference type="Pfam" id="PF02518">
    <property type="entry name" value="HATPase_c"/>
    <property type="match status" value="1"/>
</dbReference>
<dbReference type="GO" id="GO:0005524">
    <property type="term" value="F:ATP binding"/>
    <property type="evidence" value="ECO:0007669"/>
    <property type="project" value="UniProtKB-KW"/>
</dbReference>
<dbReference type="InterPro" id="IPR019734">
    <property type="entry name" value="TPR_rpt"/>
</dbReference>
<dbReference type="PANTHER" id="PTHR41523:SF8">
    <property type="entry name" value="ETHYLENE RESPONSE SENSOR PROTEIN"/>
    <property type="match status" value="1"/>
</dbReference>
<dbReference type="InterPro" id="IPR011990">
    <property type="entry name" value="TPR-like_helical_dom_sf"/>
</dbReference>
<protein>
    <recommendedName>
        <fullName evidence="2">histidine kinase</fullName>
        <ecNumber evidence="2">2.7.13.3</ecNumber>
    </recommendedName>
</protein>
<evidence type="ECO:0000256" key="1">
    <source>
        <dbReference type="ARBA" id="ARBA00000085"/>
    </source>
</evidence>
<dbReference type="SUPFAM" id="SSF55874">
    <property type="entry name" value="ATPase domain of HSP90 chaperone/DNA topoisomerase II/histidine kinase"/>
    <property type="match status" value="1"/>
</dbReference>
<evidence type="ECO:0000259" key="10">
    <source>
        <dbReference type="PROSITE" id="PS50109"/>
    </source>
</evidence>
<evidence type="ECO:0000256" key="9">
    <source>
        <dbReference type="SAM" id="Coils"/>
    </source>
</evidence>
<proteinExistence type="predicted"/>
<comment type="caution">
    <text evidence="11">The sequence shown here is derived from an EMBL/GenBank/DDBJ whole genome shotgun (WGS) entry which is preliminary data.</text>
</comment>
<feature type="coiled-coil region" evidence="9">
    <location>
        <begin position="345"/>
        <end position="376"/>
    </location>
</feature>
<sequence>MYKYLSILAFAACMACEPTIPPHQNKQVEVDSLNQFILNYFEDNFGYDRGVFLQIKSTAEQLINEGYQSAELPHLVSSGLLAFMNVHQIEAIELYLEALAVAEKYDHTLYIGTLHQEIAKIHFGMRSFEKALNYETEASKIWEELGLSKRTGHSLNYQGMMYNELGDTERAIRHYTRALRIFESINDPSSILPTLDQIAKAHLKANRPDSSIYFFQRAYEHSLQLPEFWQMKALQGLGQGYMRTNNNEEAKKYLTQGLAIAERLNDVEAAFFLMDLGKILAEENKNDEALPYLEASLRTFDTHQITHYQSYLHELLAPIYEAKGDFVAAYQSLKKFIPLNDSIAAKNNKEHMARLTAEYESEKKDIRIDLQETEIKSQNQIQYALLGGLGALLCITGLITKYYLEKRESNQKIEQQNAIISKSLEERESLLKEIHHRVKNNLQIIASLLYLQSGKFENEDFKKVLEDGQGRVRSMALIHQKLYENEDLKSIPFGEYLNELLTEIKHSFGSDGDKVNLQVEAEDIHFDVEVAVPLGLIVNELATNAFKYAFADKDSGVFSISLKKQGEEFVLRIADNGKGLPEEIDIRKTRSLGLRLVNMLSNQLEGSFEIHAKKGTEFKLNFAA</sequence>
<reference evidence="11 12" key="1">
    <citation type="submission" date="2018-07" db="EMBL/GenBank/DDBJ databases">
        <title>Genomic Encyclopedia of Type Strains, Phase IV (KMG-IV): sequencing the most valuable type-strain genomes for metagenomic binning, comparative biology and taxonomic classification.</title>
        <authorList>
            <person name="Goeker M."/>
        </authorList>
    </citation>
    <scope>NUCLEOTIDE SEQUENCE [LARGE SCALE GENOMIC DNA]</scope>
    <source>
        <strain evidence="11 12">DSM 4134</strain>
    </source>
</reference>
<dbReference type="AlphaFoldDB" id="A0A3D9LH05"/>
<gene>
    <name evidence="11" type="ORF">C7460_101273</name>
</gene>
<organism evidence="11 12">
    <name type="scientific">Marinoscillum furvescens DSM 4134</name>
    <dbReference type="NCBI Taxonomy" id="1122208"/>
    <lineage>
        <taxon>Bacteria</taxon>
        <taxon>Pseudomonadati</taxon>
        <taxon>Bacteroidota</taxon>
        <taxon>Cytophagia</taxon>
        <taxon>Cytophagales</taxon>
        <taxon>Reichenbachiellaceae</taxon>
        <taxon>Marinoscillum</taxon>
    </lineage>
</organism>
<dbReference type="RefSeq" id="WP_115866258.1">
    <property type="nucleotide sequence ID" value="NZ_QREG01000001.1"/>
</dbReference>
<dbReference type="SMART" id="SM00387">
    <property type="entry name" value="HATPase_c"/>
    <property type="match status" value="1"/>
</dbReference>
<comment type="catalytic activity">
    <reaction evidence="1">
        <text>ATP + protein L-histidine = ADP + protein N-phospho-L-histidine.</text>
        <dbReference type="EC" id="2.7.13.3"/>
    </reaction>
</comment>
<evidence type="ECO:0000256" key="3">
    <source>
        <dbReference type="ARBA" id="ARBA00022553"/>
    </source>
</evidence>
<dbReference type="PROSITE" id="PS50109">
    <property type="entry name" value="HIS_KIN"/>
    <property type="match status" value="1"/>
</dbReference>
<evidence type="ECO:0000256" key="8">
    <source>
        <dbReference type="PROSITE-ProRule" id="PRU00339"/>
    </source>
</evidence>
<dbReference type="Proteomes" id="UP000256779">
    <property type="component" value="Unassembled WGS sequence"/>
</dbReference>
<feature type="domain" description="Histidine kinase" evidence="10">
    <location>
        <begin position="433"/>
        <end position="624"/>
    </location>
</feature>
<dbReference type="EC" id="2.7.13.3" evidence="2"/>
<dbReference type="PROSITE" id="PS50005">
    <property type="entry name" value="TPR"/>
    <property type="match status" value="1"/>
</dbReference>